<dbReference type="AlphaFoldDB" id="A0AAV4S1U6"/>
<comment type="caution">
    <text evidence="1">The sequence shown here is derived from an EMBL/GenBank/DDBJ whole genome shotgun (WGS) entry which is preliminary data.</text>
</comment>
<reference evidence="1 2" key="1">
    <citation type="submission" date="2021-06" db="EMBL/GenBank/DDBJ databases">
        <title>Caerostris darwini draft genome.</title>
        <authorList>
            <person name="Kono N."/>
            <person name="Arakawa K."/>
        </authorList>
    </citation>
    <scope>NUCLEOTIDE SEQUENCE [LARGE SCALE GENOMIC DNA]</scope>
</reference>
<evidence type="ECO:0000313" key="2">
    <source>
        <dbReference type="Proteomes" id="UP001054837"/>
    </source>
</evidence>
<sequence>MGLTNGRHDCSHKVESTRIVPAGSLVDDAGRRRVPILPEQHLHVRRVHRPVVLLQEAPVDLPVSLAVLRLVLVLEPLEEPGARRHVHEHHHPQQQEPGVVFVQVQNTTATLTPGHRARSCRHTRPLAIGTRVLSHFLFVLPLALHFCTLGGIPEVTNAKEVLE</sequence>
<proteinExistence type="predicted"/>
<dbReference type="EMBL" id="BPLQ01006940">
    <property type="protein sequence ID" value="GIY26367.1"/>
    <property type="molecule type" value="Genomic_DNA"/>
</dbReference>
<protein>
    <submittedName>
        <fullName evidence="1">Uncharacterized protein</fullName>
    </submittedName>
</protein>
<evidence type="ECO:0000313" key="1">
    <source>
        <dbReference type="EMBL" id="GIY26367.1"/>
    </source>
</evidence>
<keyword evidence="2" id="KW-1185">Reference proteome</keyword>
<organism evidence="1 2">
    <name type="scientific">Caerostris darwini</name>
    <dbReference type="NCBI Taxonomy" id="1538125"/>
    <lineage>
        <taxon>Eukaryota</taxon>
        <taxon>Metazoa</taxon>
        <taxon>Ecdysozoa</taxon>
        <taxon>Arthropoda</taxon>
        <taxon>Chelicerata</taxon>
        <taxon>Arachnida</taxon>
        <taxon>Araneae</taxon>
        <taxon>Araneomorphae</taxon>
        <taxon>Entelegynae</taxon>
        <taxon>Araneoidea</taxon>
        <taxon>Araneidae</taxon>
        <taxon>Caerostris</taxon>
    </lineage>
</organism>
<name>A0AAV4S1U6_9ARAC</name>
<accession>A0AAV4S1U6</accession>
<gene>
    <name evidence="1" type="ORF">CDAR_569731</name>
</gene>
<dbReference type="Proteomes" id="UP001054837">
    <property type="component" value="Unassembled WGS sequence"/>
</dbReference>